<accession>A0A966DW36</accession>
<dbReference type="RefSeq" id="WP_166588059.1">
    <property type="nucleotide sequence ID" value="NZ_WWEO01000045.1"/>
</dbReference>
<protein>
    <submittedName>
        <fullName evidence="1">Uncharacterized protein</fullName>
    </submittedName>
</protein>
<organism evidence="1 2">
    <name type="scientific">Mucilaginibacter agri</name>
    <dbReference type="NCBI Taxonomy" id="2695265"/>
    <lineage>
        <taxon>Bacteria</taxon>
        <taxon>Pseudomonadati</taxon>
        <taxon>Bacteroidota</taxon>
        <taxon>Sphingobacteriia</taxon>
        <taxon>Sphingobacteriales</taxon>
        <taxon>Sphingobacteriaceae</taxon>
        <taxon>Mucilaginibacter</taxon>
    </lineage>
</organism>
<reference evidence="1" key="2">
    <citation type="submission" date="2020-10" db="EMBL/GenBank/DDBJ databases">
        <title>Mucilaginibacter sp. nov., isolated from soil.</title>
        <authorList>
            <person name="Jeon C.O."/>
        </authorList>
    </citation>
    <scope>NUCLEOTIDE SEQUENCE</scope>
    <source>
        <strain evidence="1">R11</strain>
    </source>
</reference>
<evidence type="ECO:0000313" key="1">
    <source>
        <dbReference type="EMBL" id="NCD72097.1"/>
    </source>
</evidence>
<dbReference type="Proteomes" id="UP000638732">
    <property type="component" value="Unassembled WGS sequence"/>
</dbReference>
<keyword evidence="2" id="KW-1185">Reference proteome</keyword>
<reference evidence="1" key="1">
    <citation type="submission" date="2020-01" db="EMBL/GenBank/DDBJ databases">
        <authorList>
            <person name="Seo Y.L."/>
        </authorList>
    </citation>
    <scope>NUCLEOTIDE SEQUENCE</scope>
    <source>
        <strain evidence="1">R11</strain>
    </source>
</reference>
<name>A0A966DW36_9SPHI</name>
<dbReference type="EMBL" id="WWEO01000045">
    <property type="protein sequence ID" value="NCD72097.1"/>
    <property type="molecule type" value="Genomic_DNA"/>
</dbReference>
<gene>
    <name evidence="1" type="ORF">GSY63_22230</name>
</gene>
<sequence length="62" mass="7342">MSKNHLTNKTQLKYTGQHFEGFEHEKPYMTFLGYDCTSWYTIWVDYLGKIMFVTVNDVELAA</sequence>
<comment type="caution">
    <text evidence="1">The sequence shown here is derived from an EMBL/GenBank/DDBJ whole genome shotgun (WGS) entry which is preliminary data.</text>
</comment>
<proteinExistence type="predicted"/>
<evidence type="ECO:0000313" key="2">
    <source>
        <dbReference type="Proteomes" id="UP000638732"/>
    </source>
</evidence>
<dbReference type="AlphaFoldDB" id="A0A966DW36"/>